<comment type="caution">
    <text evidence="1">The sequence shown here is derived from an EMBL/GenBank/DDBJ whole genome shotgun (WGS) entry which is preliminary data.</text>
</comment>
<keyword evidence="2" id="KW-1185">Reference proteome</keyword>
<evidence type="ECO:0000313" key="1">
    <source>
        <dbReference type="EMBL" id="KAK9500902.1"/>
    </source>
</evidence>
<dbReference type="EMBL" id="JAPXFL010000010">
    <property type="protein sequence ID" value="KAK9500902.1"/>
    <property type="molecule type" value="Genomic_DNA"/>
</dbReference>
<organism evidence="1 2">
    <name type="scientific">Rhynocoris fuscipes</name>
    <dbReference type="NCBI Taxonomy" id="488301"/>
    <lineage>
        <taxon>Eukaryota</taxon>
        <taxon>Metazoa</taxon>
        <taxon>Ecdysozoa</taxon>
        <taxon>Arthropoda</taxon>
        <taxon>Hexapoda</taxon>
        <taxon>Insecta</taxon>
        <taxon>Pterygota</taxon>
        <taxon>Neoptera</taxon>
        <taxon>Paraneoptera</taxon>
        <taxon>Hemiptera</taxon>
        <taxon>Heteroptera</taxon>
        <taxon>Panheteroptera</taxon>
        <taxon>Cimicomorpha</taxon>
        <taxon>Reduviidae</taxon>
        <taxon>Harpactorinae</taxon>
        <taxon>Harpactorini</taxon>
        <taxon>Rhynocoris</taxon>
    </lineage>
</organism>
<reference evidence="1 2" key="1">
    <citation type="submission" date="2022-12" db="EMBL/GenBank/DDBJ databases">
        <title>Chromosome-level genome assembly of true bugs.</title>
        <authorList>
            <person name="Ma L."/>
            <person name="Li H."/>
        </authorList>
    </citation>
    <scope>NUCLEOTIDE SEQUENCE [LARGE SCALE GENOMIC DNA]</scope>
    <source>
        <strain evidence="1">Lab_2022b</strain>
    </source>
</reference>
<dbReference type="Proteomes" id="UP001461498">
    <property type="component" value="Unassembled WGS sequence"/>
</dbReference>
<protein>
    <submittedName>
        <fullName evidence="1">Uncharacterized protein</fullName>
    </submittedName>
</protein>
<sequence length="56" mass="6697">MRIIERLSLQRKIGFHMGLDLETLRLLIENKVVYEAFSKFAAETLRRRLKNHDIRG</sequence>
<evidence type="ECO:0000313" key="2">
    <source>
        <dbReference type="Proteomes" id="UP001461498"/>
    </source>
</evidence>
<gene>
    <name evidence="1" type="ORF">O3M35_002067</name>
</gene>
<dbReference type="AlphaFoldDB" id="A0AAW1CRG1"/>
<proteinExistence type="predicted"/>
<accession>A0AAW1CRG1</accession>
<name>A0AAW1CRG1_9HEMI</name>